<protein>
    <submittedName>
        <fullName evidence="2">DUF839 domain-containing protein</fullName>
    </submittedName>
</protein>
<gene>
    <name evidence="2" type="ORF">ORD21_01095</name>
</gene>
<evidence type="ECO:0000256" key="1">
    <source>
        <dbReference type="SAM" id="SignalP"/>
    </source>
</evidence>
<organism evidence="2 3">
    <name type="scientific">Deinococcus arenicola</name>
    <dbReference type="NCBI Taxonomy" id="2994950"/>
    <lineage>
        <taxon>Bacteria</taxon>
        <taxon>Thermotogati</taxon>
        <taxon>Deinococcota</taxon>
        <taxon>Deinococci</taxon>
        <taxon>Deinococcales</taxon>
        <taxon>Deinococcaceae</taxon>
        <taxon>Deinococcus</taxon>
    </lineage>
</organism>
<accession>A0ABU4DLA4</accession>
<keyword evidence="1" id="KW-0732">Signal</keyword>
<dbReference type="InterPro" id="IPR008557">
    <property type="entry name" value="PhoX"/>
</dbReference>
<proteinExistence type="predicted"/>
<evidence type="ECO:0000313" key="2">
    <source>
        <dbReference type="EMBL" id="MDV6373197.1"/>
    </source>
</evidence>
<dbReference type="PANTHER" id="PTHR35399">
    <property type="entry name" value="SLR8030 PROTEIN"/>
    <property type="match status" value="1"/>
</dbReference>
<sequence>MLSAALSVSLGLALSSCASTPAASTPTPPVTPPTQSEVAPFLDTAKIAKALGGSMEWRKMEGVAFDPASRTLYIAVSVIGKGMSDGKGDIQMADNECGGIFAAQLDADMNAARIMPVLVGKPLSGGVCDENAISEPDNLFLDSSGRLWIGEDTGNHANNMLWTYEPKTATLKRFATVPAGAEVTGLRVADDGTLFMNFQHPDKTNAAPYNVGTVGVISGFNANTGTFGSLPVPQGADMQKVMSAAGTYTILAQSGQPIVGDPAGLKYGEVRAADGKSMLTCDNPDANMFLPGGADTGTLYTHFECQPGGVVQTELKRVNGNWQAVGGHQLDFRAVGGTWNNCNGSVTPWGTALTSEEYPSETDADWARVAPAMTQYLGRPANRYDFGRVSELTRQADGSTTIKKHYAMGRASWEMALVLPDRKTVYSGDDGTDRGLYKFVADKAGDLSSGTLYIAKLSQVDDAASANGKALNISWVRMGHGNDAQIEQAIRNLD</sequence>
<comment type="caution">
    <text evidence="2">The sequence shown here is derived from an EMBL/GenBank/DDBJ whole genome shotgun (WGS) entry which is preliminary data.</text>
</comment>
<name>A0ABU4DLA4_9DEIO</name>
<reference evidence="2 3" key="1">
    <citation type="submission" date="2022-11" db="EMBL/GenBank/DDBJ databases">
        <title>Deinococcus ZS9-10, Low Temperature and Draught-tolerating, UV-resistant Bacteria from Continental Antarctica.</title>
        <authorList>
            <person name="Cheng L."/>
        </authorList>
    </citation>
    <scope>NUCLEOTIDE SEQUENCE [LARGE SCALE GENOMIC DNA]</scope>
    <source>
        <strain evidence="2 3">ZS9-10</strain>
    </source>
</reference>
<feature type="signal peptide" evidence="1">
    <location>
        <begin position="1"/>
        <end position="18"/>
    </location>
</feature>
<dbReference type="EMBL" id="JAPMIV010000001">
    <property type="protein sequence ID" value="MDV6373197.1"/>
    <property type="molecule type" value="Genomic_DNA"/>
</dbReference>
<feature type="chain" id="PRO_5047376387" evidence="1">
    <location>
        <begin position="19"/>
        <end position="494"/>
    </location>
</feature>
<dbReference type="Pfam" id="PF05787">
    <property type="entry name" value="PhoX"/>
    <property type="match status" value="2"/>
</dbReference>
<evidence type="ECO:0000313" key="3">
    <source>
        <dbReference type="Proteomes" id="UP001276150"/>
    </source>
</evidence>
<dbReference type="SUPFAM" id="SSF63829">
    <property type="entry name" value="Calcium-dependent phosphotriesterase"/>
    <property type="match status" value="1"/>
</dbReference>
<dbReference type="PANTHER" id="PTHR35399:SF2">
    <property type="entry name" value="DUF839 DOMAIN-CONTAINING PROTEIN"/>
    <property type="match status" value="1"/>
</dbReference>
<dbReference type="Proteomes" id="UP001276150">
    <property type="component" value="Unassembled WGS sequence"/>
</dbReference>
<dbReference type="RefSeq" id="WP_317638489.1">
    <property type="nucleotide sequence ID" value="NZ_JAPMIV010000001.1"/>
</dbReference>
<keyword evidence="3" id="KW-1185">Reference proteome</keyword>